<evidence type="ECO:0000313" key="2">
    <source>
        <dbReference type="EMBL" id="MBD8769445.1"/>
    </source>
</evidence>
<reference evidence="2 3" key="1">
    <citation type="journal article" date="2020" name="FEMS Microbiol. Ecol.">
        <title>Temporal dynamics of bacterial communities during seed development and maturation.</title>
        <authorList>
            <person name="Chesneau G."/>
            <person name="Torres-Cortes G."/>
            <person name="Briand M."/>
            <person name="Darrasse A."/>
            <person name="Preveaux A."/>
            <person name="Marais C."/>
            <person name="Jacques M.A."/>
            <person name="Shade A."/>
            <person name="Barret M."/>
        </authorList>
    </citation>
    <scope>NUCLEOTIDE SEQUENCE [LARGE SCALE GENOMIC DNA]</scope>
    <source>
        <strain evidence="2 3">CFBP13599</strain>
    </source>
</reference>
<dbReference type="Pfam" id="PF05488">
    <property type="entry name" value="PAAR_motif"/>
    <property type="match status" value="1"/>
</dbReference>
<dbReference type="InterPro" id="IPR028946">
    <property type="entry name" value="Ntox44"/>
</dbReference>
<dbReference type="CDD" id="cd14744">
    <property type="entry name" value="PAAR_CT_2"/>
    <property type="match status" value="1"/>
</dbReference>
<dbReference type="InterPro" id="IPR008727">
    <property type="entry name" value="PAAR_motif"/>
</dbReference>
<evidence type="ECO:0000259" key="1">
    <source>
        <dbReference type="Pfam" id="PF15607"/>
    </source>
</evidence>
<sequence>MRLGYFIRLGDKTSCGGTVLGGERGVTLLGVPRSREGDRVSCGKSTGEFHIVGGVDQLKSNGRRVAGSLDSTSSCQCNALLIPSSFSTQYESVRQVKPRPSVLPRPDTALNCGHPDQLLSITTYLASEINGNVRHPTIARIGQLNRYDASRAMLTYKALPWHARWWTRDPRVVAKACKDEAVALWVEQMDDNREWNYRAKVAQLQDSSWHKQGRYLYHVGLWAGIHYGYLGMAAGFRPGVLVDGIDEHTSLEQRRTLRHWRTPADRLAINIGVELYKRYPEGVVTGKALLSVILAADPQSWGAGRREHRCGARLRQPGASVHALASYAQRVPTM</sequence>
<dbReference type="Proteomes" id="UP000620025">
    <property type="component" value="Unassembled WGS sequence"/>
</dbReference>
<protein>
    <submittedName>
        <fullName evidence="2">PAAR domain-containing protein</fullName>
    </submittedName>
</protein>
<keyword evidence="3" id="KW-1185">Reference proteome</keyword>
<dbReference type="RefSeq" id="WP_192066725.1">
    <property type="nucleotide sequence ID" value="NZ_JACYWY010000006.1"/>
</dbReference>
<feature type="domain" description="Bacterial toxin 44" evidence="1">
    <location>
        <begin position="185"/>
        <end position="277"/>
    </location>
</feature>
<gene>
    <name evidence="2" type="ORF">IFT38_07795</name>
</gene>
<organism evidence="2 3">
    <name type="scientific">Pseudomonas coleopterorum</name>
    <dbReference type="NCBI Taxonomy" id="1605838"/>
    <lineage>
        <taxon>Bacteria</taxon>
        <taxon>Pseudomonadati</taxon>
        <taxon>Pseudomonadota</taxon>
        <taxon>Gammaproteobacteria</taxon>
        <taxon>Pseudomonadales</taxon>
        <taxon>Pseudomonadaceae</taxon>
        <taxon>Pseudomonas</taxon>
    </lineage>
</organism>
<accession>A0ABR9BWH9</accession>
<proteinExistence type="predicted"/>
<evidence type="ECO:0000313" key="3">
    <source>
        <dbReference type="Proteomes" id="UP000620025"/>
    </source>
</evidence>
<name>A0ABR9BWH9_9PSED</name>
<dbReference type="Pfam" id="PF15607">
    <property type="entry name" value="Ntox44"/>
    <property type="match status" value="1"/>
</dbReference>
<dbReference type="EMBL" id="JACYWZ010000002">
    <property type="protein sequence ID" value="MBD8769445.1"/>
    <property type="molecule type" value="Genomic_DNA"/>
</dbReference>
<comment type="caution">
    <text evidence="2">The sequence shown here is derived from an EMBL/GenBank/DDBJ whole genome shotgun (WGS) entry which is preliminary data.</text>
</comment>